<organism evidence="1 2">
    <name type="scientific">Moniliophthora roreri</name>
    <name type="common">Frosty pod rot fungus</name>
    <name type="synonym">Monilia roreri</name>
    <dbReference type="NCBI Taxonomy" id="221103"/>
    <lineage>
        <taxon>Eukaryota</taxon>
        <taxon>Fungi</taxon>
        <taxon>Dikarya</taxon>
        <taxon>Basidiomycota</taxon>
        <taxon>Agaricomycotina</taxon>
        <taxon>Agaricomycetes</taxon>
        <taxon>Agaricomycetidae</taxon>
        <taxon>Agaricales</taxon>
        <taxon>Marasmiineae</taxon>
        <taxon>Marasmiaceae</taxon>
        <taxon>Moniliophthora</taxon>
    </lineage>
</organism>
<evidence type="ECO:0000313" key="2">
    <source>
        <dbReference type="Proteomes" id="UP000054988"/>
    </source>
</evidence>
<sequence length="67" mass="7181">MSVAIIGSLLGQKAKGDILGLVFGKVSPLFELEIRPKKVKKARGNILGPPNQKVNSIVTFPTKVQPL</sequence>
<proteinExistence type="predicted"/>
<gene>
    <name evidence="1" type="ORF">WG66_34</name>
</gene>
<dbReference type="EMBL" id="LATX01000001">
    <property type="protein sequence ID" value="KTB47422.1"/>
    <property type="molecule type" value="Genomic_DNA"/>
</dbReference>
<evidence type="ECO:0000313" key="1">
    <source>
        <dbReference type="EMBL" id="KTB47422.1"/>
    </source>
</evidence>
<dbReference type="Proteomes" id="UP000054988">
    <property type="component" value="Unassembled WGS sequence"/>
</dbReference>
<reference evidence="1 2" key="1">
    <citation type="submission" date="2015-12" db="EMBL/GenBank/DDBJ databases">
        <title>Draft genome sequence of Moniliophthora roreri, the causal agent of frosty pod rot of cacao.</title>
        <authorList>
            <person name="Aime M.C."/>
            <person name="Diaz-Valderrama J.R."/>
            <person name="Kijpornyongpan T."/>
            <person name="Phillips-Mora W."/>
        </authorList>
    </citation>
    <scope>NUCLEOTIDE SEQUENCE [LARGE SCALE GENOMIC DNA]</scope>
    <source>
        <strain evidence="1 2">MCA 2952</strain>
    </source>
</reference>
<dbReference type="AlphaFoldDB" id="A0A0W0GFU1"/>
<name>A0A0W0GFU1_MONRR</name>
<accession>A0A0W0GFU1</accession>
<protein>
    <submittedName>
        <fullName evidence="1">Uncharacterized protein</fullName>
    </submittedName>
</protein>
<comment type="caution">
    <text evidence="1">The sequence shown here is derived from an EMBL/GenBank/DDBJ whole genome shotgun (WGS) entry which is preliminary data.</text>
</comment>